<proteinExistence type="predicted"/>
<gene>
    <name evidence="1" type="ORF">EZS28_054991</name>
</gene>
<dbReference type="AlphaFoldDB" id="A0A5J4QBL7"/>
<evidence type="ECO:0000313" key="2">
    <source>
        <dbReference type="Proteomes" id="UP000324800"/>
    </source>
</evidence>
<dbReference type="Proteomes" id="UP000324800">
    <property type="component" value="Unassembled WGS sequence"/>
</dbReference>
<dbReference type="EMBL" id="SNRW01046359">
    <property type="protein sequence ID" value="KAA6318121.1"/>
    <property type="molecule type" value="Genomic_DNA"/>
</dbReference>
<organism evidence="1 2">
    <name type="scientific">Streblomastix strix</name>
    <dbReference type="NCBI Taxonomy" id="222440"/>
    <lineage>
        <taxon>Eukaryota</taxon>
        <taxon>Metamonada</taxon>
        <taxon>Preaxostyla</taxon>
        <taxon>Oxymonadida</taxon>
        <taxon>Streblomastigidae</taxon>
        <taxon>Streblomastix</taxon>
    </lineage>
</organism>
<dbReference type="OrthoDB" id="10264376at2759"/>
<feature type="non-terminal residue" evidence="1">
    <location>
        <position position="59"/>
    </location>
</feature>
<evidence type="ECO:0000313" key="1">
    <source>
        <dbReference type="EMBL" id="KAA6318121.1"/>
    </source>
</evidence>
<comment type="caution">
    <text evidence="1">The sequence shown here is derived from an EMBL/GenBank/DDBJ whole genome shotgun (WGS) entry which is preliminary data.</text>
</comment>
<name>A0A5J4QBL7_9EUKA</name>
<sequence>MKTTKGEEALQLEHVIGGRRILYGHPSQYNLIVHAVGSVCVISDLKDPLIFGSTLNLSQ</sequence>
<accession>A0A5J4QBL7</accession>
<protein>
    <submittedName>
        <fullName evidence="1">Uncharacterized protein</fullName>
    </submittedName>
</protein>
<reference evidence="1 2" key="1">
    <citation type="submission" date="2019-03" db="EMBL/GenBank/DDBJ databases">
        <title>Single cell metagenomics reveals metabolic interactions within the superorganism composed of flagellate Streblomastix strix and complex community of Bacteroidetes bacteria on its surface.</title>
        <authorList>
            <person name="Treitli S.C."/>
            <person name="Kolisko M."/>
            <person name="Husnik F."/>
            <person name="Keeling P."/>
            <person name="Hampl V."/>
        </authorList>
    </citation>
    <scope>NUCLEOTIDE SEQUENCE [LARGE SCALE GENOMIC DNA]</scope>
    <source>
        <strain evidence="1">ST1C</strain>
    </source>
</reference>